<accession>A0A498LDP2</accession>
<sequence>MFGVELRLELRERQNKGAFNVRFNRSTEITYALSAALDVFLLLAELQTDGFIKSASSRASELQLGRAAPPVRTPIMHCSAASVTLWFPHGITAPLWRLPVSRRTPEHEPVFVVSGPVQTTPEITGIALTGERPHGPQCLLLQSARPPYGCVFNGRRSFEVPRVFMIAEPERWARAMMGRERWDRRAAPAGLTYKIPDASKAVLEVVGAHQRDGRRSYRMIEAF</sequence>
<gene>
    <name evidence="1" type="ORF">ROHU_012803</name>
</gene>
<evidence type="ECO:0000313" key="1">
    <source>
        <dbReference type="EMBL" id="RXN05066.1"/>
    </source>
</evidence>
<name>A0A498LDP2_LABRO</name>
<dbReference type="Proteomes" id="UP000290572">
    <property type="component" value="Unassembled WGS sequence"/>
</dbReference>
<dbReference type="AlphaFoldDB" id="A0A498LDP2"/>
<reference evidence="1 2" key="1">
    <citation type="submission" date="2018-03" db="EMBL/GenBank/DDBJ databases">
        <title>Draft genome sequence of Rohu Carp (Labeo rohita).</title>
        <authorList>
            <person name="Das P."/>
            <person name="Kushwaha B."/>
            <person name="Joshi C.G."/>
            <person name="Kumar D."/>
            <person name="Nagpure N.S."/>
            <person name="Sahoo L."/>
            <person name="Das S.P."/>
            <person name="Bit A."/>
            <person name="Patnaik S."/>
            <person name="Meher P.K."/>
            <person name="Jayasankar P."/>
            <person name="Koringa P.G."/>
            <person name="Patel N.V."/>
            <person name="Hinsu A.T."/>
            <person name="Kumar R."/>
            <person name="Pandey M."/>
            <person name="Agarwal S."/>
            <person name="Srivastava S."/>
            <person name="Singh M."/>
            <person name="Iquebal M.A."/>
            <person name="Jaiswal S."/>
            <person name="Angadi U.B."/>
            <person name="Kumar N."/>
            <person name="Raza M."/>
            <person name="Shah T.M."/>
            <person name="Rai A."/>
            <person name="Jena J.K."/>
        </authorList>
    </citation>
    <scope>NUCLEOTIDE SEQUENCE [LARGE SCALE GENOMIC DNA]</scope>
    <source>
        <strain evidence="1">DASCIFA01</strain>
        <tissue evidence="1">Testis</tissue>
    </source>
</reference>
<comment type="caution">
    <text evidence="1">The sequence shown here is derived from an EMBL/GenBank/DDBJ whole genome shotgun (WGS) entry which is preliminary data.</text>
</comment>
<evidence type="ECO:0000313" key="2">
    <source>
        <dbReference type="Proteomes" id="UP000290572"/>
    </source>
</evidence>
<organism evidence="1 2">
    <name type="scientific">Labeo rohita</name>
    <name type="common">Indian major carp</name>
    <name type="synonym">Cyprinus rohita</name>
    <dbReference type="NCBI Taxonomy" id="84645"/>
    <lineage>
        <taxon>Eukaryota</taxon>
        <taxon>Metazoa</taxon>
        <taxon>Chordata</taxon>
        <taxon>Craniata</taxon>
        <taxon>Vertebrata</taxon>
        <taxon>Euteleostomi</taxon>
        <taxon>Actinopterygii</taxon>
        <taxon>Neopterygii</taxon>
        <taxon>Teleostei</taxon>
        <taxon>Ostariophysi</taxon>
        <taxon>Cypriniformes</taxon>
        <taxon>Cyprinidae</taxon>
        <taxon>Labeoninae</taxon>
        <taxon>Labeonini</taxon>
        <taxon>Labeo</taxon>
    </lineage>
</organism>
<protein>
    <submittedName>
        <fullName evidence="1">Uncharacterized protein</fullName>
    </submittedName>
</protein>
<proteinExistence type="predicted"/>
<keyword evidence="2" id="KW-1185">Reference proteome</keyword>
<dbReference type="EMBL" id="QBIY01013421">
    <property type="protein sequence ID" value="RXN05066.1"/>
    <property type="molecule type" value="Genomic_DNA"/>
</dbReference>